<dbReference type="Pfam" id="PF15892">
    <property type="entry name" value="BNR_4"/>
    <property type="match status" value="1"/>
</dbReference>
<dbReference type="SUPFAM" id="SSF50939">
    <property type="entry name" value="Sialidases"/>
    <property type="match status" value="1"/>
</dbReference>
<evidence type="ECO:0008006" key="3">
    <source>
        <dbReference type="Google" id="ProtNLM"/>
    </source>
</evidence>
<reference evidence="1 2" key="1">
    <citation type="journal article" date="2014" name="Environ. Microbiol.">
        <title>Comparative genomics of the marine bacterial genus Glaciecola reveals the high degree of genomic diversity and genomic characteristic for cold adaptation.</title>
        <authorList>
            <person name="Qin Q.L."/>
            <person name="Xie B.B."/>
            <person name="Yu Y."/>
            <person name="Shu Y.L."/>
            <person name="Rong J.C."/>
            <person name="Zhang Y.J."/>
            <person name="Zhao D.L."/>
            <person name="Chen X.L."/>
            <person name="Zhang X.Y."/>
            <person name="Chen B."/>
            <person name="Zhou B.C."/>
            <person name="Zhang Y.Z."/>
        </authorList>
    </citation>
    <scope>NUCLEOTIDE SEQUENCE [LARGE SCALE GENOMIC DNA]</scope>
    <source>
        <strain evidence="1 2">NO2</strain>
    </source>
</reference>
<gene>
    <name evidence="1" type="ORF">GAGA_0130</name>
</gene>
<dbReference type="RefSeq" id="WP_008301836.1">
    <property type="nucleotide sequence ID" value="NZ_BAEK01000004.1"/>
</dbReference>
<proteinExistence type="predicted"/>
<dbReference type="Proteomes" id="UP000008372">
    <property type="component" value="Unassembled WGS sequence"/>
</dbReference>
<keyword evidence="2" id="KW-1185">Reference proteome</keyword>
<evidence type="ECO:0000313" key="1">
    <source>
        <dbReference type="EMBL" id="GAC02995.1"/>
    </source>
</evidence>
<comment type="caution">
    <text evidence="1">The sequence shown here is derived from an EMBL/GenBank/DDBJ whole genome shotgun (WGS) entry which is preliminary data.</text>
</comment>
<evidence type="ECO:0000313" key="2">
    <source>
        <dbReference type="Proteomes" id="UP000008372"/>
    </source>
</evidence>
<protein>
    <recommendedName>
        <fullName evidence="3">BNR repeat-containing family member</fullName>
    </recommendedName>
</protein>
<dbReference type="EMBL" id="BAEK01000004">
    <property type="protein sequence ID" value="GAC02995.1"/>
    <property type="molecule type" value="Genomic_DNA"/>
</dbReference>
<dbReference type="InterPro" id="IPR036278">
    <property type="entry name" value="Sialidase_sf"/>
</dbReference>
<sequence>MNLNKTLRKNSPSGYKALLTFSIISGLMATGCAHQESLPNSTANSVDRLVGYFADNGVGNPLAIVQHPAGIHKNGITYVSYQGPKEDPYIASYNHQTGQWQGPFRAGISELGRRDGGKKFDNHGKPTMLIDDEGYIHIFYGGHGGQASNGKNPLGNTHHGANKHAVSKRPYDISQWEDLNNITPFGTYNQALKMDNGDIYLFFRHGAHRSDWVYQKSVDNGRTFASPVSFLKHKRRTDIDAVDSWYAWAGKGQGDNIIVSYDYHVCWDGGAGVNGRGHTTERHDVYFMSFNTKTGEWSNVEGEKLVLPVTREVADEKTLAMRTGELWTFNGSTHLDAQGQPHIAINAGIDKGAKTGGPKQTRHVRWNGHEWVGGDKVIPQYEGVSRGDFMVTDPENIRYLTTYNQDNDAVLSWWQSHDGGEHFVEERTVLRKDNASFAISAFIKDAIPDAQMLVAEKVSDEGIKMYLVGEEGAVTRSLVDLKTAIPTSK</sequence>
<accession>A0ABQ0I111</accession>
<name>A0ABQ0I111_9ALTE</name>
<organism evidence="1 2">
    <name type="scientific">Paraglaciecola agarilytica NO2</name>
    <dbReference type="NCBI Taxonomy" id="1125747"/>
    <lineage>
        <taxon>Bacteria</taxon>
        <taxon>Pseudomonadati</taxon>
        <taxon>Pseudomonadota</taxon>
        <taxon>Gammaproteobacteria</taxon>
        <taxon>Alteromonadales</taxon>
        <taxon>Alteromonadaceae</taxon>
        <taxon>Paraglaciecola</taxon>
    </lineage>
</organism>
<dbReference type="PROSITE" id="PS51257">
    <property type="entry name" value="PROKAR_LIPOPROTEIN"/>
    <property type="match status" value="1"/>
</dbReference>